<organism evidence="3 4">
    <name type="scientific">Dillenia turbinata</name>
    <dbReference type="NCBI Taxonomy" id="194707"/>
    <lineage>
        <taxon>Eukaryota</taxon>
        <taxon>Viridiplantae</taxon>
        <taxon>Streptophyta</taxon>
        <taxon>Embryophyta</taxon>
        <taxon>Tracheophyta</taxon>
        <taxon>Spermatophyta</taxon>
        <taxon>Magnoliopsida</taxon>
        <taxon>eudicotyledons</taxon>
        <taxon>Gunneridae</taxon>
        <taxon>Pentapetalae</taxon>
        <taxon>Dilleniales</taxon>
        <taxon>Dilleniaceae</taxon>
        <taxon>Dillenia</taxon>
    </lineage>
</organism>
<dbReference type="PANTHER" id="PTHR42678">
    <property type="entry name" value="AMIDASE"/>
    <property type="match status" value="1"/>
</dbReference>
<feature type="chain" id="PRO_5042894819" evidence="1">
    <location>
        <begin position="31"/>
        <end position="516"/>
    </location>
</feature>
<evidence type="ECO:0000313" key="4">
    <source>
        <dbReference type="Proteomes" id="UP001370490"/>
    </source>
</evidence>
<comment type="caution">
    <text evidence="3">The sequence shown here is derived from an EMBL/GenBank/DDBJ whole genome shotgun (WGS) entry which is preliminary data.</text>
</comment>
<protein>
    <submittedName>
        <fullName evidence="3">Amidase signature domain</fullName>
    </submittedName>
</protein>
<feature type="domain" description="Amidase" evidence="2">
    <location>
        <begin position="55"/>
        <end position="494"/>
    </location>
</feature>
<evidence type="ECO:0000259" key="2">
    <source>
        <dbReference type="Pfam" id="PF01425"/>
    </source>
</evidence>
<gene>
    <name evidence="3" type="ORF">RJ641_018808</name>
</gene>
<dbReference type="InterPro" id="IPR023631">
    <property type="entry name" value="Amidase_dom"/>
</dbReference>
<reference evidence="3 4" key="1">
    <citation type="submission" date="2023-12" db="EMBL/GenBank/DDBJ databases">
        <title>A high-quality genome assembly for Dillenia turbinata (Dilleniales).</title>
        <authorList>
            <person name="Chanderbali A."/>
        </authorList>
    </citation>
    <scope>NUCLEOTIDE SEQUENCE [LARGE SCALE GENOMIC DNA]</scope>
    <source>
        <strain evidence="3">LSX21</strain>
        <tissue evidence="3">Leaf</tissue>
    </source>
</reference>
<dbReference type="Proteomes" id="UP001370490">
    <property type="component" value="Unassembled WGS sequence"/>
</dbReference>
<dbReference type="Pfam" id="PF01425">
    <property type="entry name" value="Amidase"/>
    <property type="match status" value="1"/>
</dbReference>
<keyword evidence="1" id="KW-0732">Signal</keyword>
<keyword evidence="4" id="KW-1185">Reference proteome</keyword>
<dbReference type="PANTHER" id="PTHR42678:SF34">
    <property type="entry name" value="OS04G0183300 PROTEIN"/>
    <property type="match status" value="1"/>
</dbReference>
<dbReference type="SUPFAM" id="SSF75304">
    <property type="entry name" value="Amidase signature (AS) enzymes"/>
    <property type="match status" value="1"/>
</dbReference>
<evidence type="ECO:0000313" key="3">
    <source>
        <dbReference type="EMBL" id="KAK6915947.1"/>
    </source>
</evidence>
<feature type="signal peptide" evidence="1">
    <location>
        <begin position="1"/>
        <end position="30"/>
    </location>
</feature>
<name>A0AAN8YWY6_9MAGN</name>
<dbReference type="EMBL" id="JBAMMX010000024">
    <property type="protein sequence ID" value="KAK6915947.1"/>
    <property type="molecule type" value="Genomic_DNA"/>
</dbReference>
<accession>A0AAN8YWY6</accession>
<dbReference type="InterPro" id="IPR036928">
    <property type="entry name" value="AS_sf"/>
</dbReference>
<sequence length="516" mass="55612">MFSFTFSFSPIVFALFLIPFSMFSASTVDGFSIKEATVEYIQIAFHNHKLTSRQLVEFYLEQIESLNPLLHGVIEVNPDALEEADRADEERKSNSRQEPMFGLHGIPILLKDNIATKDKLNTTAGSFALLGSVVPRDAGVVAKLRKAGAVILGKASLTEWANFRSYGSPDGWCARSGQGKNPYVLSADPCGSSSGSAISVAANMATVSLGTETDGSIICPSSYNAVVGVKPTVGLTSRAGVVPISPRQDTVGPICRTVADAVYVLDAIVGFDPYDPTTNKSSKYIPSGGYKQFLRTNGLQGKRLGIVRKPFFDFSSESVLPRAFENHFNTLRREGAILVDNLTIANIDEILSLGASSEETAMLAEFKLALNAYLKELVTSPVRSLADIIAFNNKFSKLEMTKEYGQDIFLKAEATSGIGHAEKKALSNLKKLTLRGFKKMMKKYKLDAMIAPGPDASSVLAIGGFPGISVPAAYDSKGIPVGICFGGLKGSEPKLIEIAYGFEQATKVRKVPEFLP</sequence>
<proteinExistence type="predicted"/>
<dbReference type="AlphaFoldDB" id="A0AAN8YWY6"/>
<evidence type="ECO:0000256" key="1">
    <source>
        <dbReference type="SAM" id="SignalP"/>
    </source>
</evidence>
<dbReference type="Gene3D" id="3.90.1300.10">
    <property type="entry name" value="Amidase signature (AS) domain"/>
    <property type="match status" value="1"/>
</dbReference>